<keyword evidence="5" id="KW-0804">Transcription</keyword>
<dbReference type="Pfam" id="PF04542">
    <property type="entry name" value="Sigma70_r2"/>
    <property type="match status" value="1"/>
</dbReference>
<dbReference type="NCBIfam" id="TIGR02937">
    <property type="entry name" value="sigma70-ECF"/>
    <property type="match status" value="1"/>
</dbReference>
<dbReference type="GO" id="GO:0003677">
    <property type="term" value="F:DNA binding"/>
    <property type="evidence" value="ECO:0007669"/>
    <property type="project" value="UniProtKB-KW"/>
</dbReference>
<dbReference type="SUPFAM" id="SSF88659">
    <property type="entry name" value="Sigma3 and sigma4 domains of RNA polymerase sigma factors"/>
    <property type="match status" value="1"/>
</dbReference>
<evidence type="ECO:0000256" key="3">
    <source>
        <dbReference type="ARBA" id="ARBA00023082"/>
    </source>
</evidence>
<accession>A0AA96JAA4</accession>
<keyword evidence="4" id="KW-0238">DNA-binding</keyword>
<dbReference type="GO" id="GO:0006352">
    <property type="term" value="P:DNA-templated transcription initiation"/>
    <property type="evidence" value="ECO:0007669"/>
    <property type="project" value="InterPro"/>
</dbReference>
<dbReference type="InterPro" id="IPR007630">
    <property type="entry name" value="RNA_pol_sigma70_r4"/>
</dbReference>
<organism evidence="8 9">
    <name type="scientific">Demequina capsici</name>
    <dbReference type="NCBI Taxonomy" id="3075620"/>
    <lineage>
        <taxon>Bacteria</taxon>
        <taxon>Bacillati</taxon>
        <taxon>Actinomycetota</taxon>
        <taxon>Actinomycetes</taxon>
        <taxon>Micrococcales</taxon>
        <taxon>Demequinaceae</taxon>
        <taxon>Demequina</taxon>
    </lineage>
</organism>
<dbReference type="PANTHER" id="PTHR43133:SF50">
    <property type="entry name" value="ECF RNA POLYMERASE SIGMA FACTOR SIGM"/>
    <property type="match status" value="1"/>
</dbReference>
<dbReference type="GO" id="GO:0016987">
    <property type="term" value="F:sigma factor activity"/>
    <property type="evidence" value="ECO:0007669"/>
    <property type="project" value="UniProtKB-KW"/>
</dbReference>
<dbReference type="RefSeq" id="WP_313498171.1">
    <property type="nucleotide sequence ID" value="NZ_CP134879.1"/>
</dbReference>
<dbReference type="EMBL" id="CP134879">
    <property type="protein sequence ID" value="WNM24436.1"/>
    <property type="molecule type" value="Genomic_DNA"/>
</dbReference>
<dbReference type="PANTHER" id="PTHR43133">
    <property type="entry name" value="RNA POLYMERASE ECF-TYPE SIGMA FACTO"/>
    <property type="match status" value="1"/>
</dbReference>
<evidence type="ECO:0000259" key="6">
    <source>
        <dbReference type="Pfam" id="PF04542"/>
    </source>
</evidence>
<dbReference type="AlphaFoldDB" id="A0AA96JAA4"/>
<keyword evidence="9" id="KW-1185">Reference proteome</keyword>
<proteinExistence type="inferred from homology"/>
<dbReference type="InterPro" id="IPR036388">
    <property type="entry name" value="WH-like_DNA-bd_sf"/>
</dbReference>
<dbReference type="InterPro" id="IPR013325">
    <property type="entry name" value="RNA_pol_sigma_r2"/>
</dbReference>
<evidence type="ECO:0000256" key="1">
    <source>
        <dbReference type="ARBA" id="ARBA00010641"/>
    </source>
</evidence>
<protein>
    <submittedName>
        <fullName evidence="8">Sigma-70 family RNA polymerase sigma factor</fullName>
    </submittedName>
</protein>
<keyword evidence="3" id="KW-0731">Sigma factor</keyword>
<reference evidence="8 9" key="1">
    <citation type="submission" date="2023-09" db="EMBL/GenBank/DDBJ databases">
        <title>Demequina sp. a novel bacteria isolated from Capsicum annuum.</title>
        <authorList>
            <person name="Humaira Z."/>
            <person name="Lee J."/>
            <person name="Cho D."/>
        </authorList>
    </citation>
    <scope>NUCLEOTIDE SEQUENCE [LARGE SCALE GENOMIC DNA]</scope>
    <source>
        <strain evidence="8 9">OYTSA14</strain>
    </source>
</reference>
<evidence type="ECO:0000259" key="7">
    <source>
        <dbReference type="Pfam" id="PF04545"/>
    </source>
</evidence>
<evidence type="ECO:0000256" key="4">
    <source>
        <dbReference type="ARBA" id="ARBA00023125"/>
    </source>
</evidence>
<keyword evidence="2" id="KW-0805">Transcription regulation</keyword>
<dbReference type="InterPro" id="IPR007627">
    <property type="entry name" value="RNA_pol_sigma70_r2"/>
</dbReference>
<dbReference type="SUPFAM" id="SSF88946">
    <property type="entry name" value="Sigma2 domain of RNA polymerase sigma factors"/>
    <property type="match status" value="1"/>
</dbReference>
<evidence type="ECO:0000313" key="8">
    <source>
        <dbReference type="EMBL" id="WNM24436.1"/>
    </source>
</evidence>
<name>A0AA96JAA4_9MICO</name>
<dbReference type="Gene3D" id="1.10.10.10">
    <property type="entry name" value="Winged helix-like DNA-binding domain superfamily/Winged helix DNA-binding domain"/>
    <property type="match status" value="1"/>
</dbReference>
<dbReference type="Proteomes" id="UP001304125">
    <property type="component" value="Chromosome"/>
</dbReference>
<dbReference type="CDD" id="cd06171">
    <property type="entry name" value="Sigma70_r4"/>
    <property type="match status" value="1"/>
</dbReference>
<dbReference type="InterPro" id="IPR039425">
    <property type="entry name" value="RNA_pol_sigma-70-like"/>
</dbReference>
<dbReference type="Gene3D" id="1.10.1740.10">
    <property type="match status" value="1"/>
</dbReference>
<evidence type="ECO:0000256" key="5">
    <source>
        <dbReference type="ARBA" id="ARBA00023163"/>
    </source>
</evidence>
<dbReference type="Pfam" id="PF04545">
    <property type="entry name" value="Sigma70_r4"/>
    <property type="match status" value="1"/>
</dbReference>
<comment type="similarity">
    <text evidence="1">Belongs to the sigma-70 factor family. ECF subfamily.</text>
</comment>
<evidence type="ECO:0000256" key="2">
    <source>
        <dbReference type="ARBA" id="ARBA00023015"/>
    </source>
</evidence>
<dbReference type="InterPro" id="IPR013324">
    <property type="entry name" value="RNA_pol_sigma_r3/r4-like"/>
</dbReference>
<sequence>MGDWRGMLDQLVRERGRALFGYAYVLTGERDQAEDLLQDALVRAFRSGRRASSLDAAHAYVKRAIATAFIDRARRASTRPRTAAGDLQDWVGHLPVAADHAPRVTTALDLQSALLTLPPRERACVALRFIDDMTVADVADTLGLATGTVKRYLSDGIARLREAMPDLELHDSETAAVDVKGGGER</sequence>
<feature type="domain" description="RNA polymerase sigma-70 region 4" evidence="7">
    <location>
        <begin position="113"/>
        <end position="162"/>
    </location>
</feature>
<evidence type="ECO:0000313" key="9">
    <source>
        <dbReference type="Proteomes" id="UP001304125"/>
    </source>
</evidence>
<dbReference type="InterPro" id="IPR014284">
    <property type="entry name" value="RNA_pol_sigma-70_dom"/>
</dbReference>
<feature type="domain" description="RNA polymerase sigma-70 region 2" evidence="6">
    <location>
        <begin position="11"/>
        <end position="77"/>
    </location>
</feature>
<gene>
    <name evidence="8" type="ORF">RN606_13890</name>
</gene>